<dbReference type="STRING" id="1121387.GCA_000429885_01515"/>
<dbReference type="Proteomes" id="UP000242637">
    <property type="component" value="Chromosome 1"/>
</dbReference>
<feature type="transmembrane region" description="Helical" evidence="2">
    <location>
        <begin position="71"/>
        <end position="93"/>
    </location>
</feature>
<feature type="region of interest" description="Disordered" evidence="1">
    <location>
        <begin position="254"/>
        <end position="275"/>
    </location>
</feature>
<feature type="transmembrane region" description="Helical" evidence="2">
    <location>
        <begin position="105"/>
        <end position="128"/>
    </location>
</feature>
<keyword evidence="2" id="KW-0812">Transmembrane</keyword>
<feature type="transmembrane region" description="Helical" evidence="2">
    <location>
        <begin position="197"/>
        <end position="218"/>
    </location>
</feature>
<evidence type="ECO:0008006" key="5">
    <source>
        <dbReference type="Google" id="ProtNLM"/>
    </source>
</evidence>
<proteinExistence type="predicted"/>
<evidence type="ECO:0000256" key="1">
    <source>
        <dbReference type="SAM" id="MobiDB-lite"/>
    </source>
</evidence>
<evidence type="ECO:0000256" key="2">
    <source>
        <dbReference type="SAM" id="Phobius"/>
    </source>
</evidence>
<reference evidence="3 4" key="1">
    <citation type="submission" date="2017-06" db="EMBL/GenBank/DDBJ databases">
        <authorList>
            <consortium name="Pathogen Informatics"/>
        </authorList>
    </citation>
    <scope>NUCLEOTIDE SEQUENCE [LARGE SCALE GENOMIC DNA]</scope>
    <source>
        <strain evidence="3 4">NCTC13039</strain>
    </source>
</reference>
<dbReference type="EMBL" id="LT906453">
    <property type="protein sequence ID" value="SNV17402.1"/>
    <property type="molecule type" value="Genomic_DNA"/>
</dbReference>
<sequence>MFARPDFSVPHSPKESDKPQDSAPEEMENTPTTLWPQGTKFGRADRICLGLIIGVTVFGLIMMPARPVILTWSPLVIVALTGSRTGLVACGALASTGQAGMPTPLAIALPLVIGVISMVKFTPIYWWAGKLWGDWFITALAGQTERQQKRAARAESLARRYMIPAIGLTYVPFVPIPAAIIHAVLGASGTSLKKFLSVNLVFAAIVQSIYFTMGWYIGEPAVALLDELAKYSLWLALGIFVFIMIGSFRTAARTEKERQNRRSGNATRAAHDDQP</sequence>
<evidence type="ECO:0000313" key="4">
    <source>
        <dbReference type="Proteomes" id="UP000242637"/>
    </source>
</evidence>
<feature type="transmembrane region" description="Helical" evidence="2">
    <location>
        <begin position="47"/>
        <end position="65"/>
    </location>
</feature>
<keyword evidence="2" id="KW-1133">Transmembrane helix</keyword>
<organism evidence="3 4">
    <name type="scientific">Dermatophilus congolensis</name>
    <dbReference type="NCBI Taxonomy" id="1863"/>
    <lineage>
        <taxon>Bacteria</taxon>
        <taxon>Bacillati</taxon>
        <taxon>Actinomycetota</taxon>
        <taxon>Actinomycetes</taxon>
        <taxon>Micrococcales</taxon>
        <taxon>Dermatophilaceae</taxon>
        <taxon>Dermatophilus</taxon>
    </lineage>
</organism>
<accession>A0A239V5Q7</accession>
<feature type="transmembrane region" description="Helical" evidence="2">
    <location>
        <begin position="233"/>
        <end position="252"/>
    </location>
</feature>
<keyword evidence="4" id="KW-1185">Reference proteome</keyword>
<gene>
    <name evidence="3" type="ORF">SAMEA4475696_00199</name>
</gene>
<protein>
    <recommendedName>
        <fullName evidence="5">SNARE associated Golgi protein</fullName>
    </recommendedName>
</protein>
<dbReference type="RefSeq" id="WP_208305255.1">
    <property type="nucleotide sequence ID" value="NZ_JAAFOA010000001.1"/>
</dbReference>
<dbReference type="KEGG" id="dco:SAMEA4475696_0199"/>
<dbReference type="AlphaFoldDB" id="A0A239V5Q7"/>
<evidence type="ECO:0000313" key="3">
    <source>
        <dbReference type="EMBL" id="SNV17402.1"/>
    </source>
</evidence>
<feature type="region of interest" description="Disordered" evidence="1">
    <location>
        <begin position="1"/>
        <end position="37"/>
    </location>
</feature>
<name>A0A239V5Q7_9MICO</name>
<feature type="transmembrane region" description="Helical" evidence="2">
    <location>
        <begin position="161"/>
        <end position="185"/>
    </location>
</feature>
<keyword evidence="2" id="KW-0472">Membrane</keyword>